<gene>
    <name evidence="2" type="ORF">GGR13_001772</name>
</gene>
<evidence type="ECO:0000313" key="3">
    <source>
        <dbReference type="Proteomes" id="UP000545037"/>
    </source>
</evidence>
<accession>A0A7W9CIB0</accession>
<reference evidence="2 3" key="1">
    <citation type="submission" date="2020-08" db="EMBL/GenBank/DDBJ databases">
        <title>Genomic Encyclopedia of Type Strains, Phase IV (KMG-IV): sequencing the most valuable type-strain genomes for metagenomic binning, comparative biology and taxonomic classification.</title>
        <authorList>
            <person name="Goeker M."/>
        </authorList>
    </citation>
    <scope>NUCLEOTIDE SEQUENCE [LARGE SCALE GENOMIC DNA]</scope>
    <source>
        <strain evidence="2 3">DSM 4737</strain>
    </source>
</reference>
<dbReference type="EMBL" id="JACHOR010000003">
    <property type="protein sequence ID" value="MBB5746168.1"/>
    <property type="molecule type" value="Genomic_DNA"/>
</dbReference>
<keyword evidence="3" id="KW-1185">Reference proteome</keyword>
<evidence type="ECO:0000256" key="1">
    <source>
        <dbReference type="SAM" id="Phobius"/>
    </source>
</evidence>
<comment type="caution">
    <text evidence="2">The sequence shown here is derived from an EMBL/GenBank/DDBJ whole genome shotgun (WGS) entry which is preliminary data.</text>
</comment>
<keyword evidence="1" id="KW-0812">Transmembrane</keyword>
<organism evidence="2 3">
    <name type="scientific">Brevundimonas variabilis</name>
    <dbReference type="NCBI Taxonomy" id="74312"/>
    <lineage>
        <taxon>Bacteria</taxon>
        <taxon>Pseudomonadati</taxon>
        <taxon>Pseudomonadota</taxon>
        <taxon>Alphaproteobacteria</taxon>
        <taxon>Caulobacterales</taxon>
        <taxon>Caulobacteraceae</taxon>
        <taxon>Brevundimonas</taxon>
    </lineage>
</organism>
<dbReference type="RefSeq" id="WP_183213170.1">
    <property type="nucleotide sequence ID" value="NZ_JACHOR010000003.1"/>
</dbReference>
<feature type="transmembrane region" description="Helical" evidence="1">
    <location>
        <begin position="62"/>
        <end position="79"/>
    </location>
</feature>
<feature type="transmembrane region" description="Helical" evidence="1">
    <location>
        <begin position="12"/>
        <end position="30"/>
    </location>
</feature>
<dbReference type="AlphaFoldDB" id="A0A7W9CIB0"/>
<feature type="transmembrane region" description="Helical" evidence="1">
    <location>
        <begin position="118"/>
        <end position="136"/>
    </location>
</feature>
<dbReference type="Proteomes" id="UP000545037">
    <property type="component" value="Unassembled WGS sequence"/>
</dbReference>
<name>A0A7W9CIB0_9CAUL</name>
<sequence length="154" mass="17256">MPNWLMAVDHLYEIIGYAATVVLCLFTFFLGSIRERLVALVIALDGVTISAFDIYLDGWPRVWAISSKAVLLFVIYAGFSWRWPHTWLIVMTSLQFVDLLLVMAVVVDGSILISVNGLLRNVVGWLMLLTFAVGIVQTARANLMARVQPLPRCD</sequence>
<feature type="transmembrane region" description="Helical" evidence="1">
    <location>
        <begin position="37"/>
        <end position="56"/>
    </location>
</feature>
<protein>
    <submittedName>
        <fullName evidence="2">Uncharacterized protein</fullName>
    </submittedName>
</protein>
<evidence type="ECO:0000313" key="2">
    <source>
        <dbReference type="EMBL" id="MBB5746168.1"/>
    </source>
</evidence>
<keyword evidence="1" id="KW-0472">Membrane</keyword>
<proteinExistence type="predicted"/>
<keyword evidence="1" id="KW-1133">Transmembrane helix</keyword>